<keyword evidence="1" id="KW-0479">Metal-binding</keyword>
<dbReference type="PANTHER" id="PTHR43102:SF2">
    <property type="entry name" value="GAF DOMAIN-CONTAINING PROTEIN"/>
    <property type="match status" value="1"/>
</dbReference>
<dbReference type="Proteomes" id="UP000794436">
    <property type="component" value="Unassembled WGS sequence"/>
</dbReference>
<evidence type="ECO:0000256" key="1">
    <source>
        <dbReference type="ARBA" id="ARBA00022723"/>
    </source>
</evidence>
<dbReference type="InterPro" id="IPR011011">
    <property type="entry name" value="Znf_FYVE_PHD"/>
</dbReference>
<feature type="domain" description="FYVE zinc finger" evidence="5">
    <location>
        <begin position="319"/>
        <end position="387"/>
    </location>
</feature>
<evidence type="ECO:0000313" key="7">
    <source>
        <dbReference type="Proteomes" id="UP000794436"/>
    </source>
</evidence>
<feature type="region of interest" description="Disordered" evidence="4">
    <location>
        <begin position="1"/>
        <end position="52"/>
    </location>
</feature>
<keyword evidence="7" id="KW-1185">Reference proteome</keyword>
<dbReference type="InterPro" id="IPR003018">
    <property type="entry name" value="GAF"/>
</dbReference>
<dbReference type="OrthoDB" id="100810at2759"/>
<evidence type="ECO:0000256" key="2">
    <source>
        <dbReference type="ARBA" id="ARBA00022771"/>
    </source>
</evidence>
<dbReference type="InterPro" id="IPR000306">
    <property type="entry name" value="Znf_FYVE"/>
</dbReference>
<dbReference type="InterPro" id="IPR029016">
    <property type="entry name" value="GAF-like_dom_sf"/>
</dbReference>
<dbReference type="Pfam" id="PF01590">
    <property type="entry name" value="GAF"/>
    <property type="match status" value="1"/>
</dbReference>
<evidence type="ECO:0000313" key="6">
    <source>
        <dbReference type="EMBL" id="TMW59565.1"/>
    </source>
</evidence>
<protein>
    <recommendedName>
        <fullName evidence="5">FYVE zinc finger domain-containing protein</fullName>
    </recommendedName>
</protein>
<dbReference type="EMBL" id="SPLM01000109">
    <property type="protein sequence ID" value="TMW59565.1"/>
    <property type="molecule type" value="Genomic_DNA"/>
</dbReference>
<reference evidence="6" key="1">
    <citation type="submission" date="2019-03" db="EMBL/GenBank/DDBJ databases">
        <title>Long read genome sequence of the mycoparasitic Pythium oligandrum ATCC 38472 isolated from sugarbeet rhizosphere.</title>
        <authorList>
            <person name="Gaulin E."/>
        </authorList>
    </citation>
    <scope>NUCLEOTIDE SEQUENCE</scope>
    <source>
        <strain evidence="6">ATCC 38472_TT</strain>
    </source>
</reference>
<comment type="caution">
    <text evidence="6">The sequence shown here is derived from an EMBL/GenBank/DDBJ whole genome shotgun (WGS) entry which is preliminary data.</text>
</comment>
<dbReference type="PANTHER" id="PTHR43102">
    <property type="entry name" value="SLR1143 PROTEIN"/>
    <property type="match status" value="1"/>
</dbReference>
<accession>A0A8K1FDM0</accession>
<dbReference type="GO" id="GO:0008270">
    <property type="term" value="F:zinc ion binding"/>
    <property type="evidence" value="ECO:0007669"/>
    <property type="project" value="UniProtKB-KW"/>
</dbReference>
<dbReference type="InterPro" id="IPR013083">
    <property type="entry name" value="Znf_RING/FYVE/PHD"/>
</dbReference>
<dbReference type="SMART" id="SM00064">
    <property type="entry name" value="FYVE"/>
    <property type="match status" value="1"/>
</dbReference>
<feature type="region of interest" description="Disordered" evidence="4">
    <location>
        <begin position="679"/>
        <end position="699"/>
    </location>
</feature>
<gene>
    <name evidence="6" type="ORF">Poli38472_004634</name>
</gene>
<dbReference type="AlphaFoldDB" id="A0A8K1FDM0"/>
<dbReference type="Gene3D" id="3.30.450.40">
    <property type="match status" value="1"/>
</dbReference>
<keyword evidence="3" id="KW-0862">Zinc</keyword>
<feature type="compositionally biased region" description="Low complexity" evidence="4">
    <location>
        <begin position="688"/>
        <end position="699"/>
    </location>
</feature>
<name>A0A8K1FDM0_PYTOL</name>
<proteinExistence type="predicted"/>
<organism evidence="6 7">
    <name type="scientific">Pythium oligandrum</name>
    <name type="common">Mycoparasitic fungus</name>
    <dbReference type="NCBI Taxonomy" id="41045"/>
    <lineage>
        <taxon>Eukaryota</taxon>
        <taxon>Sar</taxon>
        <taxon>Stramenopiles</taxon>
        <taxon>Oomycota</taxon>
        <taxon>Peronosporomycetes</taxon>
        <taxon>Pythiales</taxon>
        <taxon>Pythiaceae</taxon>
        <taxon>Pythium</taxon>
    </lineage>
</organism>
<dbReference type="CDD" id="cd00065">
    <property type="entry name" value="FYVE_like_SF"/>
    <property type="match status" value="1"/>
</dbReference>
<dbReference type="SUPFAM" id="SSF57903">
    <property type="entry name" value="FYVE/PHD zinc finger"/>
    <property type="match status" value="1"/>
</dbReference>
<sequence length="699" mass="77562">MSTSSTGTSSVPLPLSRAQSEPFPTRPASMASSKGSSLDRRQSAAPSYSLQKRGVKLSDRRLTAIAQEAVERIPWSRILQQTEIGPGGWSVVEKVNRFGVYTRQESQRYAVLSVGVLPCSPVELLPLMQSTSEVEYNAKMAAMFEEQYKCGSYIYQVDLDGERLAVKNDLRESELKHLSVKTATFRSSKWLASPEEWCFLDIMNHQENTEVYEKVMASLHPDDVVGGKVSGRVKQLNNMVAGYMLKADEVGNNGAANSTRVHFYAEVVTPRRFGFALPSPGPNASERATKKRVLQLAKSCQRFEQLIRRKRLGIQVLADRNRFWPPSASRCTCCDKVLILAKLCRLCGHAVCESCSGKHEREGRTRNGMLRVESVRVCERCVARVDAANYTTVATVGVKGTVIPDPEGAKPAGAVLTDLLQDALVNAPSHERKMSVMNVIKAVLNQDSERISADRVSNPPAVLTPVSSEQEYVYALQTELKVDQIPLDQCDFANSEERSYQIQPGSDPSVQMTYPIGDKEEQRVKVIRESGVRELGTVDELNIICSIAAKEIGCFASLITILDKDDQYVAAANLEMLEKMVLPREHSFCTHTVLENKPFVVPHPEADVRFHKNIPVEQFGVRYYCGFPMVGEDNETIIGSVCCLDQQARELTESQYAMLKRLAQTASKVVKVQTEARRKRSMAIPEHQPVAQPVAQAAA</sequence>
<keyword evidence="2" id="KW-0863">Zinc-finger</keyword>
<evidence type="ECO:0000256" key="3">
    <source>
        <dbReference type="ARBA" id="ARBA00022833"/>
    </source>
</evidence>
<evidence type="ECO:0000259" key="5">
    <source>
        <dbReference type="SMART" id="SM00064"/>
    </source>
</evidence>
<evidence type="ECO:0000256" key="4">
    <source>
        <dbReference type="SAM" id="MobiDB-lite"/>
    </source>
</evidence>
<feature type="compositionally biased region" description="Polar residues" evidence="4">
    <location>
        <begin position="1"/>
        <end position="11"/>
    </location>
</feature>
<dbReference type="Gene3D" id="3.30.40.10">
    <property type="entry name" value="Zinc/RING finger domain, C3HC4 (zinc finger)"/>
    <property type="match status" value="1"/>
</dbReference>
<dbReference type="SUPFAM" id="SSF55781">
    <property type="entry name" value="GAF domain-like"/>
    <property type="match status" value="1"/>
</dbReference>